<keyword evidence="2" id="KW-0378">Hydrolase</keyword>
<feature type="chain" id="PRO_5043644978" evidence="1">
    <location>
        <begin position="28"/>
        <end position="255"/>
    </location>
</feature>
<reference evidence="2" key="1">
    <citation type="submission" date="2023-07" db="EMBL/GenBank/DDBJ databases">
        <title>Genome content predicts the carbon catabolic preferences of heterotrophic bacteria.</title>
        <authorList>
            <person name="Gralka M."/>
        </authorList>
    </citation>
    <scope>NUCLEOTIDE SEQUENCE</scope>
    <source>
        <strain evidence="2">I3M17_2</strain>
    </source>
</reference>
<dbReference type="PANTHER" id="PTHR37946:SF1">
    <property type="entry name" value="SLL1969 PROTEIN"/>
    <property type="match status" value="1"/>
</dbReference>
<gene>
    <name evidence="2" type="ORF">Q4521_14355</name>
</gene>
<evidence type="ECO:0000313" key="2">
    <source>
        <dbReference type="EMBL" id="MDO6423661.1"/>
    </source>
</evidence>
<feature type="signal peptide" evidence="1">
    <location>
        <begin position="1"/>
        <end position="27"/>
    </location>
</feature>
<dbReference type="PROSITE" id="PS51257">
    <property type="entry name" value="PROKAR_LIPOPROTEIN"/>
    <property type="match status" value="1"/>
</dbReference>
<dbReference type="Gene3D" id="3.40.50.1820">
    <property type="entry name" value="alpha/beta hydrolase"/>
    <property type="match status" value="1"/>
</dbReference>
<comment type="caution">
    <text evidence="2">The sequence shown here is derived from an EMBL/GenBank/DDBJ whole genome shotgun (WGS) entry which is preliminary data.</text>
</comment>
<dbReference type="AlphaFoldDB" id="A0AAW7X9T4"/>
<evidence type="ECO:0000313" key="3">
    <source>
        <dbReference type="Proteomes" id="UP001169760"/>
    </source>
</evidence>
<dbReference type="SUPFAM" id="SSF53474">
    <property type="entry name" value="alpha/beta-Hydrolases"/>
    <property type="match status" value="1"/>
</dbReference>
<accession>A0AAW7X9T4</accession>
<dbReference type="EMBL" id="JAUOPB010000010">
    <property type="protein sequence ID" value="MDO6423661.1"/>
    <property type="molecule type" value="Genomic_DNA"/>
</dbReference>
<organism evidence="2 3">
    <name type="scientific">Saccharophagus degradans</name>
    <dbReference type="NCBI Taxonomy" id="86304"/>
    <lineage>
        <taxon>Bacteria</taxon>
        <taxon>Pseudomonadati</taxon>
        <taxon>Pseudomonadota</taxon>
        <taxon>Gammaproteobacteria</taxon>
        <taxon>Cellvibrionales</taxon>
        <taxon>Cellvibrionaceae</taxon>
        <taxon>Saccharophagus</taxon>
    </lineage>
</organism>
<dbReference type="RefSeq" id="WP_303493256.1">
    <property type="nucleotide sequence ID" value="NZ_JAUOPB010000010.1"/>
</dbReference>
<sequence length="255" mass="27758">MRFKLATALYSLPTLYALFTLSACSLAEQAPTTAVQHQKDDCVILVHGLARTQRSMQPMQDALSAEGYRVINHSYPSRKQTIAQLAKTLNKPIAECKKTLAPNAKIHFVTHSLGGILLRAYIKAKPLTEIGRVVMLGPPNQGSEVVDTLKNMPGFEILNGPAGQELGTSETALPKTLGPVNFELGVIAGTRTVNLVLSQMLPSPNDGKVSVESTKVEGMKQHITVEASHTFMMRNKKVVSEVKQFIATGSFNKYK</sequence>
<dbReference type="GO" id="GO:0016787">
    <property type="term" value="F:hydrolase activity"/>
    <property type="evidence" value="ECO:0007669"/>
    <property type="project" value="UniProtKB-KW"/>
</dbReference>
<name>A0AAW7X9T4_9GAMM</name>
<keyword evidence="1" id="KW-0732">Signal</keyword>
<dbReference type="Pfam" id="PF02089">
    <property type="entry name" value="Palm_thioest"/>
    <property type="match status" value="1"/>
</dbReference>
<dbReference type="Proteomes" id="UP001169760">
    <property type="component" value="Unassembled WGS sequence"/>
</dbReference>
<protein>
    <submittedName>
        <fullName evidence="2">Alpha/beta hydrolase</fullName>
    </submittedName>
</protein>
<dbReference type="InterPro" id="IPR029058">
    <property type="entry name" value="AB_hydrolase_fold"/>
</dbReference>
<evidence type="ECO:0000256" key="1">
    <source>
        <dbReference type="SAM" id="SignalP"/>
    </source>
</evidence>
<proteinExistence type="predicted"/>
<dbReference type="PANTHER" id="PTHR37946">
    <property type="entry name" value="SLL1969 PROTEIN"/>
    <property type="match status" value="1"/>
</dbReference>